<evidence type="ECO:0000256" key="1">
    <source>
        <dbReference type="SAM" id="MobiDB-lite"/>
    </source>
</evidence>
<accession>A0A2N7WKX6</accession>
<feature type="domain" description="AB hydrolase-1" evidence="2">
    <location>
        <begin position="40"/>
        <end position="169"/>
    </location>
</feature>
<sequence>MQRRSLSATDNVSAAPASSRSAAALDGQGRRLQGIGKTYVLVHGAFHGGWCWTGVARRLRALGHTVYTPTLTGLGERSHVMAARPTIDTFIEDVAQVLHFEDLTEVLLVGHSFAGSVISGVADRMPERLQHLVYLDAAVALPGQALTDIGPPGLVDGYRARARAAGGDGASIPPPAPEALCLATITFAGGDN</sequence>
<comment type="caution">
    <text evidence="3">The sequence shown here is derived from an EMBL/GenBank/DDBJ whole genome shotgun (WGS) entry which is preliminary data.</text>
</comment>
<dbReference type="AlphaFoldDB" id="A0A2N7WKX6"/>
<reference evidence="3 4" key="1">
    <citation type="submission" date="2018-01" db="EMBL/GenBank/DDBJ databases">
        <title>Whole genome analyses suggest that Burkholderia sensu lato contains two further novel genera in the rhizoxinica-symbiotica group Mycetohabitans gen. nov., and Trinickia gen. nov.: implications for the evolution of diazotrophy and nodulation in the Burkholderiaceae.</title>
        <authorList>
            <person name="Estrada-de los Santos P."/>
            <person name="Palmer M."/>
            <person name="Chavez-Ramirez B."/>
            <person name="Beukes C."/>
            <person name="Steenkamp E.T."/>
            <person name="Hirsch A.M."/>
            <person name="Manyaka P."/>
            <person name="Maluk M."/>
            <person name="Lafos M."/>
            <person name="Crook M."/>
            <person name="Gross E."/>
            <person name="Simon M.F."/>
            <person name="Bueno dos Reis Junior F."/>
            <person name="Poole P.S."/>
            <person name="Venter S.N."/>
            <person name="James E.K."/>
        </authorList>
    </citation>
    <scope>NUCLEOTIDE SEQUENCE [LARGE SCALE GENOMIC DNA]</scope>
    <source>
        <strain evidence="3 4">JPY 581</strain>
    </source>
</reference>
<dbReference type="Gene3D" id="3.40.50.1820">
    <property type="entry name" value="alpha/beta hydrolase"/>
    <property type="match status" value="1"/>
</dbReference>
<dbReference type="GO" id="GO:0080030">
    <property type="term" value="F:methyl indole-3-acetate esterase activity"/>
    <property type="evidence" value="ECO:0007669"/>
    <property type="project" value="TreeGrafter"/>
</dbReference>
<dbReference type="GO" id="GO:0080032">
    <property type="term" value="F:methyl jasmonate esterase activity"/>
    <property type="evidence" value="ECO:0007669"/>
    <property type="project" value="TreeGrafter"/>
</dbReference>
<organism evidence="3 4">
    <name type="scientific">Trinickia symbiotica</name>
    <dbReference type="NCBI Taxonomy" id="863227"/>
    <lineage>
        <taxon>Bacteria</taxon>
        <taxon>Pseudomonadati</taxon>
        <taxon>Pseudomonadota</taxon>
        <taxon>Betaproteobacteria</taxon>
        <taxon>Burkholderiales</taxon>
        <taxon>Burkholderiaceae</taxon>
        <taxon>Trinickia</taxon>
    </lineage>
</organism>
<dbReference type="InterPro" id="IPR045889">
    <property type="entry name" value="MES/HNL"/>
</dbReference>
<dbReference type="STRING" id="863227.GCA_000373005_04247"/>
<dbReference type="SUPFAM" id="SSF53474">
    <property type="entry name" value="alpha/beta-Hydrolases"/>
    <property type="match status" value="1"/>
</dbReference>
<proteinExistence type="predicted"/>
<evidence type="ECO:0000313" key="3">
    <source>
        <dbReference type="EMBL" id="PMS30099.1"/>
    </source>
</evidence>
<protein>
    <recommendedName>
        <fullName evidence="2">AB hydrolase-1 domain-containing protein</fullName>
    </recommendedName>
</protein>
<dbReference type="Pfam" id="PF12697">
    <property type="entry name" value="Abhydrolase_6"/>
    <property type="match status" value="1"/>
</dbReference>
<feature type="compositionally biased region" description="Polar residues" evidence="1">
    <location>
        <begin position="1"/>
        <end position="12"/>
    </location>
</feature>
<dbReference type="PANTHER" id="PTHR10992:SF1086">
    <property type="entry name" value="AB HYDROLASE-1 DOMAIN-CONTAINING PROTEIN"/>
    <property type="match status" value="1"/>
</dbReference>
<feature type="region of interest" description="Disordered" evidence="1">
    <location>
        <begin position="1"/>
        <end position="20"/>
    </location>
</feature>
<gene>
    <name evidence="3" type="ORF">C0Z20_30310</name>
</gene>
<name>A0A2N7WKX6_9BURK</name>
<evidence type="ECO:0000259" key="2">
    <source>
        <dbReference type="Pfam" id="PF12697"/>
    </source>
</evidence>
<dbReference type="Proteomes" id="UP000235777">
    <property type="component" value="Unassembled WGS sequence"/>
</dbReference>
<keyword evidence="4" id="KW-1185">Reference proteome</keyword>
<dbReference type="InterPro" id="IPR029058">
    <property type="entry name" value="AB_hydrolase_fold"/>
</dbReference>
<dbReference type="EMBL" id="PNYC01000035">
    <property type="protein sequence ID" value="PMS30099.1"/>
    <property type="molecule type" value="Genomic_DNA"/>
</dbReference>
<evidence type="ECO:0000313" key="4">
    <source>
        <dbReference type="Proteomes" id="UP000235777"/>
    </source>
</evidence>
<dbReference type="PANTHER" id="PTHR10992">
    <property type="entry name" value="METHYLESTERASE FAMILY MEMBER"/>
    <property type="match status" value="1"/>
</dbReference>
<dbReference type="InterPro" id="IPR000073">
    <property type="entry name" value="AB_hydrolase_1"/>
</dbReference>